<evidence type="ECO:0000313" key="3">
    <source>
        <dbReference type="Proteomes" id="UP000694844"/>
    </source>
</evidence>
<sequence>MKTMRSLYIFYLVYVLVKSEFCKSPEGLVCCDGSRMNINGTGCIACEIGFAGLNCATKCFYPSFGRGCQSECKCDETLCNHVYGCMNTEELSTAADVSSPKHFRDLITLMGRSKTPPTNDIINQKVETSAENPTEILGLQYTTLYITSSFAGIFAISCCIFVATYVYKHCIKQVNIQEGKGDGNIPNLLVGYSSLAVNTIQQREFSGDSTYLEPVSTSASQYAEITDREASLVLYRNVNN</sequence>
<dbReference type="OrthoDB" id="6083208at2759"/>
<feature type="signal peptide" evidence="2">
    <location>
        <begin position="1"/>
        <end position="19"/>
    </location>
</feature>
<name>A0A8B8AHY9_CRAVI</name>
<keyword evidence="1" id="KW-0472">Membrane</keyword>
<feature type="transmembrane region" description="Helical" evidence="1">
    <location>
        <begin position="144"/>
        <end position="167"/>
    </location>
</feature>
<organism evidence="3 4">
    <name type="scientific">Crassostrea virginica</name>
    <name type="common">Eastern oyster</name>
    <dbReference type="NCBI Taxonomy" id="6565"/>
    <lineage>
        <taxon>Eukaryota</taxon>
        <taxon>Metazoa</taxon>
        <taxon>Spiralia</taxon>
        <taxon>Lophotrochozoa</taxon>
        <taxon>Mollusca</taxon>
        <taxon>Bivalvia</taxon>
        <taxon>Autobranchia</taxon>
        <taxon>Pteriomorphia</taxon>
        <taxon>Ostreida</taxon>
        <taxon>Ostreoidea</taxon>
        <taxon>Ostreidae</taxon>
        <taxon>Crassostrea</taxon>
    </lineage>
</organism>
<evidence type="ECO:0000313" key="4">
    <source>
        <dbReference type="RefSeq" id="XP_022290785.1"/>
    </source>
</evidence>
<dbReference type="Proteomes" id="UP000694844">
    <property type="component" value="Chromosome 7"/>
</dbReference>
<keyword evidence="2" id="KW-0732">Signal</keyword>
<evidence type="ECO:0000256" key="1">
    <source>
        <dbReference type="SAM" id="Phobius"/>
    </source>
</evidence>
<evidence type="ECO:0000256" key="2">
    <source>
        <dbReference type="SAM" id="SignalP"/>
    </source>
</evidence>
<keyword evidence="3" id="KW-1185">Reference proteome</keyword>
<accession>A0A8B8AHY9</accession>
<dbReference type="Gene3D" id="2.170.300.10">
    <property type="entry name" value="Tie2 ligand-binding domain superfamily"/>
    <property type="match status" value="1"/>
</dbReference>
<dbReference type="RefSeq" id="XP_022290785.1">
    <property type="nucleotide sequence ID" value="XM_022435077.1"/>
</dbReference>
<proteinExistence type="predicted"/>
<reference evidence="4" key="1">
    <citation type="submission" date="2025-08" db="UniProtKB">
        <authorList>
            <consortium name="RefSeq"/>
        </authorList>
    </citation>
    <scope>IDENTIFICATION</scope>
    <source>
        <tissue evidence="4">Whole sample</tissue>
    </source>
</reference>
<gene>
    <name evidence="4" type="primary">LOC111102378</name>
</gene>
<feature type="chain" id="PRO_5034665689" evidence="2">
    <location>
        <begin position="20"/>
        <end position="240"/>
    </location>
</feature>
<dbReference type="GeneID" id="111102378"/>
<dbReference type="AlphaFoldDB" id="A0A8B8AHY9"/>
<protein>
    <submittedName>
        <fullName evidence="4">Uncharacterized protein LOC111102378 isoform X1</fullName>
    </submittedName>
</protein>
<keyword evidence="1" id="KW-1133">Transmembrane helix</keyword>
<keyword evidence="1" id="KW-0812">Transmembrane</keyword>
<dbReference type="KEGG" id="cvn:111102378"/>